<dbReference type="RefSeq" id="WP_184567533.1">
    <property type="nucleotide sequence ID" value="NZ_JACIEI010000016.1"/>
</dbReference>
<dbReference type="Gene3D" id="3.30.1200.10">
    <property type="entry name" value="YggU-like"/>
    <property type="match status" value="1"/>
</dbReference>
<dbReference type="NCBIfam" id="TIGR00251">
    <property type="entry name" value="DUF167 family protein"/>
    <property type="match status" value="1"/>
</dbReference>
<dbReference type="GO" id="GO:0005737">
    <property type="term" value="C:cytoplasm"/>
    <property type="evidence" value="ECO:0007669"/>
    <property type="project" value="TreeGrafter"/>
</dbReference>
<dbReference type="AlphaFoldDB" id="A0A7W6EAB1"/>
<dbReference type="SMART" id="SM01152">
    <property type="entry name" value="DUF167"/>
    <property type="match status" value="1"/>
</dbReference>
<dbReference type="InterPro" id="IPR003746">
    <property type="entry name" value="DUF167"/>
</dbReference>
<evidence type="ECO:0000256" key="1">
    <source>
        <dbReference type="ARBA" id="ARBA00010364"/>
    </source>
</evidence>
<proteinExistence type="inferred from homology"/>
<protein>
    <submittedName>
        <fullName evidence="2">Uncharacterized protein</fullName>
    </submittedName>
</protein>
<name>A0A7W6EAB1_9RHOB</name>
<accession>A0A7W6EAB1</accession>
<comment type="caution">
    <text evidence="2">The sequence shown here is derived from an EMBL/GenBank/DDBJ whole genome shotgun (WGS) entry which is preliminary data.</text>
</comment>
<dbReference type="PANTHER" id="PTHR13420:SF7">
    <property type="entry name" value="UPF0235 PROTEIN C15ORF40"/>
    <property type="match status" value="1"/>
</dbReference>
<organism evidence="2 3">
    <name type="scientific">Sulfitobacter undariae</name>
    <dbReference type="NCBI Taxonomy" id="1563671"/>
    <lineage>
        <taxon>Bacteria</taxon>
        <taxon>Pseudomonadati</taxon>
        <taxon>Pseudomonadota</taxon>
        <taxon>Alphaproteobacteria</taxon>
        <taxon>Rhodobacterales</taxon>
        <taxon>Roseobacteraceae</taxon>
        <taxon>Sulfitobacter</taxon>
    </lineage>
</organism>
<dbReference type="SUPFAM" id="SSF69786">
    <property type="entry name" value="YggU-like"/>
    <property type="match status" value="1"/>
</dbReference>
<evidence type="ECO:0000313" key="3">
    <source>
        <dbReference type="Proteomes" id="UP000530268"/>
    </source>
</evidence>
<dbReference type="PANTHER" id="PTHR13420">
    <property type="entry name" value="UPF0235 PROTEIN C15ORF40"/>
    <property type="match status" value="1"/>
</dbReference>
<dbReference type="Pfam" id="PF02594">
    <property type="entry name" value="DUF167"/>
    <property type="match status" value="1"/>
</dbReference>
<keyword evidence="3" id="KW-1185">Reference proteome</keyword>
<reference evidence="2 3" key="1">
    <citation type="submission" date="2020-08" db="EMBL/GenBank/DDBJ databases">
        <title>Genomic Encyclopedia of Type Strains, Phase IV (KMG-IV): sequencing the most valuable type-strain genomes for metagenomic binning, comparative biology and taxonomic classification.</title>
        <authorList>
            <person name="Goeker M."/>
        </authorList>
    </citation>
    <scope>NUCLEOTIDE SEQUENCE [LARGE SCALE GENOMIC DNA]</scope>
    <source>
        <strain evidence="2 3">DSM 102234</strain>
    </source>
</reference>
<gene>
    <name evidence="2" type="ORF">GGR95_003189</name>
</gene>
<dbReference type="InterPro" id="IPR036591">
    <property type="entry name" value="YggU-like_sf"/>
</dbReference>
<dbReference type="EMBL" id="JACIEI010000016">
    <property type="protein sequence ID" value="MBB3995532.1"/>
    <property type="molecule type" value="Genomic_DNA"/>
</dbReference>
<evidence type="ECO:0000313" key="2">
    <source>
        <dbReference type="EMBL" id="MBB3995532.1"/>
    </source>
</evidence>
<dbReference type="Proteomes" id="UP000530268">
    <property type="component" value="Unassembled WGS sequence"/>
</dbReference>
<comment type="similarity">
    <text evidence="1">Belongs to the UPF0235 family.</text>
</comment>
<sequence length="92" mass="9792">MAKPKIRNIPDLSDLACPQAEIKVQVTPGARQSAISFTDGVILISVTTAPEGGKANDAVRKVLARAMKVAPSHLSLHRGQTSRTKTFVYHGA</sequence>